<dbReference type="Gene3D" id="3.40.50.300">
    <property type="entry name" value="P-loop containing nucleotide triphosphate hydrolases"/>
    <property type="match status" value="2"/>
</dbReference>
<dbReference type="InterPro" id="IPR027417">
    <property type="entry name" value="P-loop_NTPase"/>
</dbReference>
<keyword evidence="4 17" id="KW-0677">Repeat</keyword>
<organism evidence="19 20">
    <name type="scientific">Candidatus Ozemobacter sibiricus</name>
    <dbReference type="NCBI Taxonomy" id="2268124"/>
    <lineage>
        <taxon>Bacteria</taxon>
        <taxon>Candidatus Ozemobacteria</taxon>
        <taxon>Candidatus Ozemobacterales</taxon>
        <taxon>Candidatus Ozemobacteraceae</taxon>
        <taxon>Candidatus Ozemobacter</taxon>
    </lineage>
</organism>
<dbReference type="GO" id="GO:0009432">
    <property type="term" value="P:SOS response"/>
    <property type="evidence" value="ECO:0007669"/>
    <property type="project" value="UniProtKB-UniRule"/>
</dbReference>
<proteinExistence type="inferred from homology"/>
<keyword evidence="8 17" id="KW-0863">Zinc-finger</keyword>
<dbReference type="GO" id="GO:0003677">
    <property type="term" value="F:DNA binding"/>
    <property type="evidence" value="ECO:0007669"/>
    <property type="project" value="UniProtKB-UniRule"/>
</dbReference>
<dbReference type="InterPro" id="IPR013815">
    <property type="entry name" value="ATP_grasp_subdomain_1"/>
</dbReference>
<comment type="subcellular location">
    <subcellularLocation>
        <location evidence="1 17">Cytoplasm</location>
    </subcellularLocation>
</comment>
<gene>
    <name evidence="17" type="primary">uvrA</name>
    <name evidence="19" type="ORF">OZSIB_0154</name>
</gene>
<dbReference type="GO" id="GO:0009381">
    <property type="term" value="F:excinuclease ABC activity"/>
    <property type="evidence" value="ECO:0007669"/>
    <property type="project" value="UniProtKB-UniRule"/>
</dbReference>
<dbReference type="NCBIfam" id="NF001503">
    <property type="entry name" value="PRK00349.1"/>
    <property type="match status" value="1"/>
</dbReference>
<keyword evidence="9 17" id="KW-0862">Zinc</keyword>
<dbReference type="GO" id="GO:0005737">
    <property type="term" value="C:cytoplasm"/>
    <property type="evidence" value="ECO:0007669"/>
    <property type="project" value="UniProtKB-SubCell"/>
</dbReference>
<comment type="function">
    <text evidence="17">The UvrABC repair system catalyzes the recognition and processing of DNA lesions. UvrA is an ATPase and a DNA-binding protein. A damage recognition complex composed of 2 UvrA and 2 UvrB subunits scans DNA for abnormalities. When the presence of a lesion has been verified by UvrB, the UvrA molecules dissociate.</text>
</comment>
<dbReference type="Proteomes" id="UP000252355">
    <property type="component" value="Unassembled WGS sequence"/>
</dbReference>
<keyword evidence="13 17" id="KW-0234">DNA repair</keyword>
<dbReference type="Gene3D" id="3.30.1490.20">
    <property type="entry name" value="ATP-grasp fold, A domain"/>
    <property type="match status" value="1"/>
</dbReference>
<dbReference type="InterPro" id="IPR017871">
    <property type="entry name" value="ABC_transporter-like_CS"/>
</dbReference>
<dbReference type="GO" id="GO:0016887">
    <property type="term" value="F:ATP hydrolysis activity"/>
    <property type="evidence" value="ECO:0007669"/>
    <property type="project" value="InterPro"/>
</dbReference>
<evidence type="ECO:0000256" key="16">
    <source>
        <dbReference type="ARBA" id="ARBA00042156"/>
    </source>
</evidence>
<evidence type="ECO:0000256" key="15">
    <source>
        <dbReference type="ARBA" id="ARBA00039316"/>
    </source>
</evidence>
<dbReference type="PANTHER" id="PTHR43152:SF3">
    <property type="entry name" value="UVRABC SYSTEM PROTEIN A"/>
    <property type="match status" value="1"/>
</dbReference>
<comment type="subunit">
    <text evidence="17">Forms a heterotetramer with UvrB during the search for lesions.</text>
</comment>
<dbReference type="PROSITE" id="PS50893">
    <property type="entry name" value="ABC_TRANSPORTER_2"/>
    <property type="match status" value="1"/>
</dbReference>
<evidence type="ECO:0000256" key="7">
    <source>
        <dbReference type="ARBA" id="ARBA00022769"/>
    </source>
</evidence>
<feature type="binding site" evidence="17">
    <location>
        <begin position="643"/>
        <end position="650"/>
    </location>
    <ligand>
        <name>ATP</name>
        <dbReference type="ChEBI" id="CHEBI:30616"/>
    </ligand>
</feature>
<keyword evidence="5 17" id="KW-0547">Nucleotide-binding</keyword>
<evidence type="ECO:0000256" key="17">
    <source>
        <dbReference type="HAMAP-Rule" id="MF_00205"/>
    </source>
</evidence>
<evidence type="ECO:0000313" key="20">
    <source>
        <dbReference type="Proteomes" id="UP000252355"/>
    </source>
</evidence>
<feature type="zinc finger region" description="C4-type" evidence="17">
    <location>
        <begin position="742"/>
        <end position="768"/>
    </location>
</feature>
<reference evidence="19 20" key="1">
    <citation type="submission" date="2018-05" db="EMBL/GenBank/DDBJ databases">
        <title>A metagenomic window into the 2 km-deep terrestrial subsurface aquifer revealed taxonomically and functionally diverse microbial community comprising novel uncultured bacterial lineages.</title>
        <authorList>
            <person name="Kadnikov V.V."/>
            <person name="Mardanov A.V."/>
            <person name="Beletsky A.V."/>
            <person name="Banks D."/>
            <person name="Pimenov N.V."/>
            <person name="Frank Y.A."/>
            <person name="Karnachuk O.V."/>
            <person name="Ravin N.V."/>
        </authorList>
    </citation>
    <scope>NUCLEOTIDE SEQUENCE [LARGE SCALE GENOMIC DNA]</scope>
    <source>
        <strain evidence="19">BY5</strain>
    </source>
</reference>
<keyword evidence="3 17" id="KW-0479">Metal-binding</keyword>
<dbReference type="GO" id="GO:0008270">
    <property type="term" value="F:zinc ion binding"/>
    <property type="evidence" value="ECO:0007669"/>
    <property type="project" value="UniProtKB-UniRule"/>
</dbReference>
<dbReference type="Pfam" id="PF17755">
    <property type="entry name" value="UvrA_DNA-bind"/>
    <property type="match status" value="1"/>
</dbReference>
<dbReference type="GO" id="GO:0009380">
    <property type="term" value="C:excinuclease repair complex"/>
    <property type="evidence" value="ECO:0007669"/>
    <property type="project" value="InterPro"/>
</dbReference>
<name>A0A367ZMD8_9BACT</name>
<dbReference type="InterPro" id="IPR041552">
    <property type="entry name" value="UvrA_DNA-bd"/>
</dbReference>
<evidence type="ECO:0000256" key="2">
    <source>
        <dbReference type="ARBA" id="ARBA00022490"/>
    </source>
</evidence>
<comment type="similarity">
    <text evidence="14 17">Belongs to the ABC transporter superfamily. UvrA family.</text>
</comment>
<keyword evidence="11 17" id="KW-0267">Excision nuclease</keyword>
<dbReference type="AlphaFoldDB" id="A0A367ZMD8"/>
<dbReference type="SUPFAM" id="SSF52540">
    <property type="entry name" value="P-loop containing nucleoside triphosphate hydrolases"/>
    <property type="match status" value="2"/>
</dbReference>
<dbReference type="PROSITE" id="PS00211">
    <property type="entry name" value="ABC_TRANSPORTER_1"/>
    <property type="match status" value="2"/>
</dbReference>
<evidence type="ECO:0000256" key="1">
    <source>
        <dbReference type="ARBA" id="ARBA00004496"/>
    </source>
</evidence>
<evidence type="ECO:0000256" key="8">
    <source>
        <dbReference type="ARBA" id="ARBA00022771"/>
    </source>
</evidence>
<dbReference type="HAMAP" id="MF_00205">
    <property type="entry name" value="UvrA"/>
    <property type="match status" value="1"/>
</dbReference>
<feature type="binding site" evidence="17">
    <location>
        <begin position="29"/>
        <end position="36"/>
    </location>
    <ligand>
        <name>ATP</name>
        <dbReference type="ChEBI" id="CHEBI:30616"/>
    </ligand>
</feature>
<keyword evidence="7 17" id="KW-0228">DNA excision</keyword>
<feature type="zinc finger region" description="C4-type" evidence="17">
    <location>
        <begin position="257"/>
        <end position="284"/>
    </location>
</feature>
<dbReference type="GO" id="GO:0005524">
    <property type="term" value="F:ATP binding"/>
    <property type="evidence" value="ECO:0007669"/>
    <property type="project" value="UniProtKB-UniRule"/>
</dbReference>
<dbReference type="InterPro" id="IPR003439">
    <property type="entry name" value="ABC_transporter-like_ATP-bd"/>
</dbReference>
<evidence type="ECO:0000256" key="5">
    <source>
        <dbReference type="ARBA" id="ARBA00022741"/>
    </source>
</evidence>
<evidence type="ECO:0000256" key="10">
    <source>
        <dbReference type="ARBA" id="ARBA00022840"/>
    </source>
</evidence>
<dbReference type="PANTHER" id="PTHR43152">
    <property type="entry name" value="UVRABC SYSTEM PROTEIN A"/>
    <property type="match status" value="1"/>
</dbReference>
<dbReference type="InterPro" id="IPR004602">
    <property type="entry name" value="UvrA"/>
</dbReference>
<evidence type="ECO:0000256" key="4">
    <source>
        <dbReference type="ARBA" id="ARBA00022737"/>
    </source>
</evidence>
<dbReference type="CDD" id="cd03271">
    <property type="entry name" value="ABC_UvrA_II"/>
    <property type="match status" value="1"/>
</dbReference>
<dbReference type="Gene3D" id="1.10.8.280">
    <property type="entry name" value="ABC transporter ATPase domain-like"/>
    <property type="match status" value="1"/>
</dbReference>
<evidence type="ECO:0000256" key="11">
    <source>
        <dbReference type="ARBA" id="ARBA00022881"/>
    </source>
</evidence>
<evidence type="ECO:0000313" key="19">
    <source>
        <dbReference type="EMBL" id="RCK79283.1"/>
    </source>
</evidence>
<keyword evidence="6 17" id="KW-0227">DNA damage</keyword>
<dbReference type="NCBIfam" id="TIGR00630">
    <property type="entry name" value="uvra"/>
    <property type="match status" value="1"/>
</dbReference>
<evidence type="ECO:0000256" key="3">
    <source>
        <dbReference type="ARBA" id="ARBA00022723"/>
    </source>
</evidence>
<dbReference type="EMBL" id="QOQW01000014">
    <property type="protein sequence ID" value="RCK79283.1"/>
    <property type="molecule type" value="Genomic_DNA"/>
</dbReference>
<sequence>MIRIVKARVHNLKDLTVSIPRSSLTVITGVSGSGKSSLAFDTIHAEGQRRYMESLSAYARQFLQQMEKPDVEEIDGLSPTIAIQQKTTSRNPRSTVGTVTELYDYFRLLFAAVGRPHCPACGREVSSSTPDQIVDSLLAHPLGTRLTFLAPVVRGRKGEYQKVFEELRKEGFSRVRVDGSYYLLDDELPQLDPKKKHTIEVALDRTAVDRTPDQRTRLGEAIELSFKLADGQLVVLVDPPDRPGDGRELAFNAHLRCSVCDISLPEIKPRLFSFNAPYGACPTCSGLGFQMIVDPDLVIPDRALSIAQGAIAPMNAAEETWFRQWINALARHLRFSVDTPIKDLPPRVVQALLHGTGEQAIAVDYNGRSVQATFKRPFEGIIPTIERRYRETHSEDMRAFYEKFMRTLPCPGCQGKRLSPVALAVTVEGLNIHQLTEKSVGELVEFFAALRLSEREAFICKKVLEQVRNRLRFLKDVGLDYLTLARAAHTLSGGEAQRIRLATQIGSALVGITYVLDEPSIGLHPRDNRRLIDTLKKLRDLGNTVLVVEHDRDIMLEADHLIDLGPGAGKEGGRLVAAGSPAEVAGRSDSLTGRFLAGLERLPVPARRRTGRGQRLELRGVQHNNLKNIDVAIPLGCLVAITGVSGSGKSSLVTDTLFPLLSNRLHHSRLPVGAYRELVGLEAIDKVVNIDQDPIGRTPRSNPATYTGVLTPIRTLLSETIEARARGYTPSRFSFNVRGGRCEACEGSGQIQIEMHFLPDVYVVCEQCKGRRFNEETLKVTFKGKNIAEILEMSVKEALVFFEPFAAIRRRLQTLADVGLGYIALGQSSTTLSGGEAQRIKLASELSRMATGDTFYILDEPTTGLHFEDVRCLMGVLDRLVDKGNTVVVVEHNLDVIKTADWVIDLGPEGGDRGGEIVAVGTPEELAWHPRSLTGKFLAEALSGK</sequence>
<keyword evidence="2 17" id="KW-0963">Cytoplasm</keyword>
<dbReference type="InterPro" id="IPR041102">
    <property type="entry name" value="UvrA_inter"/>
</dbReference>
<feature type="domain" description="ABC transporter" evidence="18">
    <location>
        <begin position="611"/>
        <end position="939"/>
    </location>
</feature>
<keyword evidence="12 17" id="KW-0238">DNA-binding</keyword>
<keyword evidence="10 17" id="KW-0067">ATP-binding</keyword>
<evidence type="ECO:0000256" key="14">
    <source>
        <dbReference type="ARBA" id="ARBA00038000"/>
    </source>
</evidence>
<evidence type="ECO:0000256" key="12">
    <source>
        <dbReference type="ARBA" id="ARBA00023125"/>
    </source>
</evidence>
<dbReference type="Gene3D" id="1.20.1580.10">
    <property type="entry name" value="ABC transporter ATPase like domain"/>
    <property type="match status" value="2"/>
</dbReference>
<accession>A0A367ZMD8</accession>
<keyword evidence="17" id="KW-0742">SOS response</keyword>
<evidence type="ECO:0000259" key="18">
    <source>
        <dbReference type="PROSITE" id="PS50893"/>
    </source>
</evidence>
<dbReference type="FunFam" id="1.20.1580.10:FF:000002">
    <property type="entry name" value="UvrABC system protein A"/>
    <property type="match status" value="1"/>
</dbReference>
<evidence type="ECO:0000256" key="9">
    <source>
        <dbReference type="ARBA" id="ARBA00022833"/>
    </source>
</evidence>
<dbReference type="GO" id="GO:0006289">
    <property type="term" value="P:nucleotide-excision repair"/>
    <property type="evidence" value="ECO:0007669"/>
    <property type="project" value="UniProtKB-UniRule"/>
</dbReference>
<comment type="caution">
    <text evidence="19">The sequence shown here is derived from an EMBL/GenBank/DDBJ whole genome shotgun (WGS) entry which is preliminary data.</text>
</comment>
<dbReference type="Pfam" id="PF17760">
    <property type="entry name" value="UvrA_inter"/>
    <property type="match status" value="1"/>
</dbReference>
<evidence type="ECO:0000256" key="13">
    <source>
        <dbReference type="ARBA" id="ARBA00023204"/>
    </source>
</evidence>
<protein>
    <recommendedName>
        <fullName evidence="15 17">UvrABC system protein A</fullName>
        <shortName evidence="17">UvrA protein</shortName>
    </recommendedName>
    <alternativeName>
        <fullName evidence="16 17">Excinuclease ABC subunit A</fullName>
    </alternativeName>
</protein>
<evidence type="ECO:0000256" key="6">
    <source>
        <dbReference type="ARBA" id="ARBA00022763"/>
    </source>
</evidence>